<protein>
    <submittedName>
        <fullName evidence="1">Glycosyltransferase involved in cell wall biosynthesis</fullName>
    </submittedName>
</protein>
<comment type="caution">
    <text evidence="1">The sequence shown here is derived from an EMBL/GenBank/DDBJ whole genome shotgun (WGS) entry which is preliminary data.</text>
</comment>
<name>A0A840XRC8_9PROT</name>
<dbReference type="Pfam" id="PF13692">
    <property type="entry name" value="Glyco_trans_1_4"/>
    <property type="match status" value="1"/>
</dbReference>
<dbReference type="Gene3D" id="3.40.50.2000">
    <property type="entry name" value="Glycogen Phosphorylase B"/>
    <property type="match status" value="1"/>
</dbReference>
<keyword evidence="2" id="KW-1185">Reference proteome</keyword>
<dbReference type="GO" id="GO:0016740">
    <property type="term" value="F:transferase activity"/>
    <property type="evidence" value="ECO:0007669"/>
    <property type="project" value="UniProtKB-KW"/>
</dbReference>
<accession>A0A840XRC8</accession>
<dbReference type="RefSeq" id="WP_184486588.1">
    <property type="nucleotide sequence ID" value="NZ_JAAEDJ010000072.1"/>
</dbReference>
<proteinExistence type="predicted"/>
<gene>
    <name evidence="1" type="ORF">FHS88_003350</name>
</gene>
<dbReference type="EMBL" id="JACIJE010000010">
    <property type="protein sequence ID" value="MBB5691198.1"/>
    <property type="molecule type" value="Genomic_DNA"/>
</dbReference>
<keyword evidence="1" id="KW-0808">Transferase</keyword>
<dbReference type="AlphaFoldDB" id="A0A840XRC8"/>
<dbReference type="Proteomes" id="UP000562254">
    <property type="component" value="Unassembled WGS sequence"/>
</dbReference>
<sequence>MILVFELSWKGTTHAPGNAATTQIVARAFPGQEVRIHADPSHVEQLRRDSALTVLPNVTFAPISIPEMHYGKPAVVCPRRLRQEFGILLRALRAAPKNEPHLVFLISTNATTAFAAAWAARLSGRRAAVQVGFHGNLNDAFGYRPRNPLWRALDTRSSLTARYPVPLRFLVLEEGIRDALGERLPGAQARTDALPLPINTAEATEPPAVLEKPLRFGFVGLGTADKGMDVFLRVARRIRARHGAEAEFVHVGAMPRNAPDEGADVLAHPPSAAQLPREEFTARIRSLHYVVLPFRRGYYDLSASGALIDAITWLRPVIATRVPLSAQAFATMGEIGALCEDEAGLEAAIEQALHDPDPVHYARQVEALRQARAGRDPAALAATYRRIVSEGFPRLLPG</sequence>
<evidence type="ECO:0000313" key="2">
    <source>
        <dbReference type="Proteomes" id="UP000562254"/>
    </source>
</evidence>
<evidence type="ECO:0000313" key="1">
    <source>
        <dbReference type="EMBL" id="MBB5691198.1"/>
    </source>
</evidence>
<organism evidence="1 2">
    <name type="scientific">Neoroseomonas alkaliterrae</name>
    <dbReference type="NCBI Taxonomy" id="1452450"/>
    <lineage>
        <taxon>Bacteria</taxon>
        <taxon>Pseudomonadati</taxon>
        <taxon>Pseudomonadota</taxon>
        <taxon>Alphaproteobacteria</taxon>
        <taxon>Acetobacterales</taxon>
        <taxon>Acetobacteraceae</taxon>
        <taxon>Neoroseomonas</taxon>
    </lineage>
</organism>
<reference evidence="1 2" key="1">
    <citation type="submission" date="2020-08" db="EMBL/GenBank/DDBJ databases">
        <title>Genomic Encyclopedia of Type Strains, Phase IV (KMG-IV): sequencing the most valuable type-strain genomes for metagenomic binning, comparative biology and taxonomic classification.</title>
        <authorList>
            <person name="Goeker M."/>
        </authorList>
    </citation>
    <scope>NUCLEOTIDE SEQUENCE [LARGE SCALE GENOMIC DNA]</scope>
    <source>
        <strain evidence="1 2">DSM 25895</strain>
    </source>
</reference>
<dbReference type="SUPFAM" id="SSF53756">
    <property type="entry name" value="UDP-Glycosyltransferase/glycogen phosphorylase"/>
    <property type="match status" value="1"/>
</dbReference>